<dbReference type="CDD" id="cd00077">
    <property type="entry name" value="HDc"/>
    <property type="match status" value="1"/>
</dbReference>
<dbReference type="EMBL" id="SSWX01000034">
    <property type="protein sequence ID" value="THJ30770.1"/>
    <property type="molecule type" value="Genomic_DNA"/>
</dbReference>
<feature type="domain" description="HD" evidence="1">
    <location>
        <begin position="88"/>
        <end position="207"/>
    </location>
</feature>
<protein>
    <submittedName>
        <fullName evidence="2">Phosphodiesterase</fullName>
    </submittedName>
</protein>
<accession>A0A4S5BEY7</accession>
<evidence type="ECO:0000259" key="1">
    <source>
        <dbReference type="Pfam" id="PF01966"/>
    </source>
</evidence>
<dbReference type="OrthoDB" id="9774747at2"/>
<dbReference type="Gene3D" id="1.10.3210.10">
    <property type="entry name" value="Hypothetical protein af1432"/>
    <property type="match status" value="1"/>
</dbReference>
<evidence type="ECO:0000313" key="2">
    <source>
        <dbReference type="EMBL" id="THJ30770.1"/>
    </source>
</evidence>
<sequence length="340" mass="37402">MPKTLFESDSGAFNDLNEQSYELLVASWSDLESLLHTLLHSPERVNGFEQKIIDIRYWLSDLIAQDSDTALYLMFQVAATSTAGYSTSHALVCATLCQLVAQPLNLTQEELDILVHAALTMNVGMTEHQDRLATQTERPTALQESIIKNHPSLGAEMLRGWGVADPMWLQIVLHHHQPPAETQSLASLNPVQRLTRILSSIDRYAAMISPRKSRAGRTVADSLRAIMGQRFDPKDEVGKALAAIAGLYPPGTVVKLDTQELAIVLRRSTEINHPIVAGVIDAQGQAYERPPVYLTSNGKPKIHSSLPWSALGSSLSHRTLVSLGLFTARQGLRAMQLTQT</sequence>
<reference evidence="2 3" key="1">
    <citation type="submission" date="2019-04" db="EMBL/GenBank/DDBJ databases">
        <title>Lampropedia sp YIM MLB12 draf genome.</title>
        <authorList>
            <person name="Wang Y.-X."/>
        </authorList>
    </citation>
    <scope>NUCLEOTIDE SEQUENCE [LARGE SCALE GENOMIC DNA]</scope>
    <source>
        <strain evidence="2 3">YIM MLB12</strain>
    </source>
</reference>
<dbReference type="RefSeq" id="WP_136407875.1">
    <property type="nucleotide sequence ID" value="NZ_SSWX01000034.1"/>
</dbReference>
<organism evidence="2 3">
    <name type="scientific">Lampropedia aestuarii</name>
    <dbReference type="NCBI Taxonomy" id="2562762"/>
    <lineage>
        <taxon>Bacteria</taxon>
        <taxon>Pseudomonadati</taxon>
        <taxon>Pseudomonadota</taxon>
        <taxon>Betaproteobacteria</taxon>
        <taxon>Burkholderiales</taxon>
        <taxon>Comamonadaceae</taxon>
        <taxon>Lampropedia</taxon>
    </lineage>
</organism>
<dbReference type="PANTHER" id="PTHR43155:SF2">
    <property type="entry name" value="CYCLIC DI-GMP PHOSPHODIESTERASE PA4108"/>
    <property type="match status" value="1"/>
</dbReference>
<dbReference type="PANTHER" id="PTHR43155">
    <property type="entry name" value="CYCLIC DI-GMP PHOSPHODIESTERASE PA4108-RELATED"/>
    <property type="match status" value="1"/>
</dbReference>
<proteinExistence type="predicted"/>
<name>A0A4S5BEY7_9BURK</name>
<dbReference type="SUPFAM" id="SSF109604">
    <property type="entry name" value="HD-domain/PDEase-like"/>
    <property type="match status" value="1"/>
</dbReference>
<comment type="caution">
    <text evidence="2">The sequence shown here is derived from an EMBL/GenBank/DDBJ whole genome shotgun (WGS) entry which is preliminary data.</text>
</comment>
<keyword evidence="3" id="KW-1185">Reference proteome</keyword>
<evidence type="ECO:0000313" key="3">
    <source>
        <dbReference type="Proteomes" id="UP000306236"/>
    </source>
</evidence>
<dbReference type="Proteomes" id="UP000306236">
    <property type="component" value="Unassembled WGS sequence"/>
</dbReference>
<gene>
    <name evidence="2" type="ORF">E8K88_17025</name>
</gene>
<dbReference type="InterPro" id="IPR006674">
    <property type="entry name" value="HD_domain"/>
</dbReference>
<dbReference type="AlphaFoldDB" id="A0A4S5BEY7"/>
<dbReference type="Pfam" id="PF01966">
    <property type="entry name" value="HD"/>
    <property type="match status" value="1"/>
</dbReference>
<dbReference type="InterPro" id="IPR003607">
    <property type="entry name" value="HD/PDEase_dom"/>
</dbReference>